<dbReference type="Proteomes" id="UP001606301">
    <property type="component" value="Unassembled WGS sequence"/>
</dbReference>
<dbReference type="EMBL" id="JBIGHW010000003">
    <property type="protein sequence ID" value="MFG6440498.1"/>
    <property type="molecule type" value="Genomic_DNA"/>
</dbReference>
<comment type="caution">
    <text evidence="1">The sequence shown here is derived from an EMBL/GenBank/DDBJ whole genome shotgun (WGS) entry which is preliminary data.</text>
</comment>
<name>A0ABW7FFK6_9BURK</name>
<keyword evidence="2" id="KW-1185">Reference proteome</keyword>
<accession>A0ABW7FFK6</accession>
<proteinExistence type="predicted"/>
<sequence length="141" mass="15296">MLAANRLPVSPDEAIGLVVDIHRAIIDDDPIRDRCQDGSFLFGVLGGSDRGAEDLRSLFSRDGQRAHVWLGLGLQSGHRALQRVDPPVELSQARPQFLDAWGVLAALLDDLEQLATPPLGPTELQQQRGAAASTVFHPFGR</sequence>
<protein>
    <submittedName>
        <fullName evidence="1">Uncharacterized protein</fullName>
    </submittedName>
</protein>
<organism evidence="1 2">
    <name type="scientific">Pelomonas margarita</name>
    <dbReference type="NCBI Taxonomy" id="3299031"/>
    <lineage>
        <taxon>Bacteria</taxon>
        <taxon>Pseudomonadati</taxon>
        <taxon>Pseudomonadota</taxon>
        <taxon>Betaproteobacteria</taxon>
        <taxon>Burkholderiales</taxon>
        <taxon>Sphaerotilaceae</taxon>
        <taxon>Roseateles</taxon>
    </lineage>
</organism>
<evidence type="ECO:0000313" key="2">
    <source>
        <dbReference type="Proteomes" id="UP001606301"/>
    </source>
</evidence>
<dbReference type="RefSeq" id="WP_394396628.1">
    <property type="nucleotide sequence ID" value="NZ_JBIGHW010000003.1"/>
</dbReference>
<evidence type="ECO:0000313" key="1">
    <source>
        <dbReference type="EMBL" id="MFG6440498.1"/>
    </source>
</evidence>
<reference evidence="1 2" key="1">
    <citation type="submission" date="2024-08" db="EMBL/GenBank/DDBJ databases">
        <authorList>
            <person name="Lu H."/>
        </authorList>
    </citation>
    <scope>NUCLEOTIDE SEQUENCE [LARGE SCALE GENOMIC DNA]</scope>
    <source>
        <strain evidence="1 2">LKC17W</strain>
    </source>
</reference>
<gene>
    <name evidence="1" type="ORF">ACG0Z3_07360</name>
</gene>